<comment type="caution">
    <text evidence="5">The sequence shown here is derived from an EMBL/GenBank/DDBJ whole genome shotgun (WGS) entry which is preliminary data.</text>
</comment>
<feature type="region of interest" description="Disordered" evidence="3">
    <location>
        <begin position="294"/>
        <end position="314"/>
    </location>
</feature>
<feature type="compositionally biased region" description="Basic and acidic residues" evidence="3">
    <location>
        <begin position="294"/>
        <end position="304"/>
    </location>
</feature>
<dbReference type="GO" id="GO:2000028">
    <property type="term" value="P:regulation of photoperiodism, flowering"/>
    <property type="evidence" value="ECO:0007669"/>
    <property type="project" value="EnsemblPlants"/>
</dbReference>
<accession>A0A164XQG9</accession>
<dbReference type="SUPFAM" id="SSF47370">
    <property type="entry name" value="Bromodomain"/>
    <property type="match status" value="1"/>
</dbReference>
<keyword evidence="1 2" id="KW-0103">Bromodomain</keyword>
<dbReference type="STRING" id="79200.A0A164XQG9"/>
<feature type="region of interest" description="Disordered" evidence="3">
    <location>
        <begin position="562"/>
        <end position="593"/>
    </location>
</feature>
<dbReference type="EMBL" id="LNRQ01000005">
    <property type="protein sequence ID" value="KZM93468.1"/>
    <property type="molecule type" value="Genomic_DNA"/>
</dbReference>
<reference evidence="5" key="1">
    <citation type="journal article" date="2016" name="Nat. Genet.">
        <title>A high-quality carrot genome assembly provides new insights into carotenoid accumulation and asterid genome evolution.</title>
        <authorList>
            <person name="Iorizzo M."/>
            <person name="Ellison S."/>
            <person name="Senalik D."/>
            <person name="Zeng P."/>
            <person name="Satapoomin P."/>
            <person name="Huang J."/>
            <person name="Bowman M."/>
            <person name="Iovene M."/>
            <person name="Sanseverino W."/>
            <person name="Cavagnaro P."/>
            <person name="Yildiz M."/>
            <person name="Macko-Podgorni A."/>
            <person name="Moranska E."/>
            <person name="Grzebelus E."/>
            <person name="Grzebelus D."/>
            <person name="Ashrafi H."/>
            <person name="Zheng Z."/>
            <person name="Cheng S."/>
            <person name="Spooner D."/>
            <person name="Van Deynze A."/>
            <person name="Simon P."/>
        </authorList>
    </citation>
    <scope>NUCLEOTIDE SEQUENCE [LARGE SCALE GENOMIC DNA]</scope>
    <source>
        <tissue evidence="5">Leaf</tissue>
    </source>
</reference>
<feature type="compositionally biased region" description="Basic residues" evidence="3">
    <location>
        <begin position="1"/>
        <end position="13"/>
    </location>
</feature>
<dbReference type="Gene3D" id="1.20.920.10">
    <property type="entry name" value="Bromodomain-like"/>
    <property type="match status" value="1"/>
</dbReference>
<evidence type="ECO:0000256" key="2">
    <source>
        <dbReference type="PROSITE-ProRule" id="PRU00035"/>
    </source>
</evidence>
<feature type="compositionally biased region" description="Polar residues" evidence="3">
    <location>
        <begin position="885"/>
        <end position="906"/>
    </location>
</feature>
<feature type="region of interest" description="Disordered" evidence="3">
    <location>
        <begin position="857"/>
        <end position="912"/>
    </location>
</feature>
<feature type="region of interest" description="Disordered" evidence="3">
    <location>
        <begin position="79"/>
        <end position="132"/>
    </location>
</feature>
<feature type="compositionally biased region" description="Basic and acidic residues" evidence="3">
    <location>
        <begin position="14"/>
        <end position="34"/>
    </location>
</feature>
<protein>
    <recommendedName>
        <fullName evidence="4">Bromo domain-containing protein</fullName>
    </recommendedName>
</protein>
<gene>
    <name evidence="5" type="ORF">DCAR_016713</name>
</gene>
<evidence type="ECO:0000259" key="4">
    <source>
        <dbReference type="PROSITE" id="PS50014"/>
    </source>
</evidence>
<feature type="compositionally biased region" description="Acidic residues" evidence="3">
    <location>
        <begin position="107"/>
        <end position="132"/>
    </location>
</feature>
<feature type="compositionally biased region" description="Low complexity" evidence="3">
    <location>
        <begin position="79"/>
        <end position="97"/>
    </location>
</feature>
<organism evidence="5">
    <name type="scientific">Daucus carota subsp. sativus</name>
    <name type="common">Carrot</name>
    <dbReference type="NCBI Taxonomy" id="79200"/>
    <lineage>
        <taxon>Eukaryota</taxon>
        <taxon>Viridiplantae</taxon>
        <taxon>Streptophyta</taxon>
        <taxon>Embryophyta</taxon>
        <taxon>Tracheophyta</taxon>
        <taxon>Spermatophyta</taxon>
        <taxon>Magnoliopsida</taxon>
        <taxon>eudicotyledons</taxon>
        <taxon>Gunneridae</taxon>
        <taxon>Pentapetalae</taxon>
        <taxon>asterids</taxon>
        <taxon>campanulids</taxon>
        <taxon>Apiales</taxon>
        <taxon>Apiaceae</taxon>
        <taxon>Apioideae</taxon>
        <taxon>Scandiceae</taxon>
        <taxon>Daucinae</taxon>
        <taxon>Daucus</taxon>
        <taxon>Daucus sect. Daucus</taxon>
    </lineage>
</organism>
<dbReference type="SMART" id="SM00297">
    <property type="entry name" value="BROMO"/>
    <property type="match status" value="1"/>
</dbReference>
<dbReference type="InterPro" id="IPR001487">
    <property type="entry name" value="Bromodomain"/>
</dbReference>
<dbReference type="PROSITE" id="PS00633">
    <property type="entry name" value="BROMODOMAIN_1"/>
    <property type="match status" value="1"/>
</dbReference>
<dbReference type="PROSITE" id="PS50014">
    <property type="entry name" value="BROMODOMAIN_2"/>
    <property type="match status" value="1"/>
</dbReference>
<dbReference type="InterPro" id="IPR018359">
    <property type="entry name" value="Bromodomain_CS"/>
</dbReference>
<dbReference type="PANTHER" id="PTHR22881">
    <property type="entry name" value="BROMODOMAIN CONTAINING PROTEIN"/>
    <property type="match status" value="1"/>
</dbReference>
<feature type="compositionally biased region" description="Polar residues" evidence="3">
    <location>
        <begin position="564"/>
        <end position="579"/>
    </location>
</feature>
<evidence type="ECO:0000256" key="1">
    <source>
        <dbReference type="ARBA" id="ARBA00023117"/>
    </source>
</evidence>
<dbReference type="AlphaFoldDB" id="A0A164XQG9"/>
<dbReference type="CDD" id="cd04369">
    <property type="entry name" value="Bromodomain"/>
    <property type="match status" value="1"/>
</dbReference>
<proteinExistence type="predicted"/>
<dbReference type="OMA" id="WKIASQR"/>
<dbReference type="GO" id="GO:0016514">
    <property type="term" value="C:SWI/SNF complex"/>
    <property type="evidence" value="ECO:0007669"/>
    <property type="project" value="EnsemblPlants"/>
</dbReference>
<dbReference type="PRINTS" id="PR00503">
    <property type="entry name" value="BROMODOMAIN"/>
</dbReference>
<sequence length="912" mass="101410">MVQIVKRKKKGRPSKADLARRSSDSPPAETERQLRRSGRRRNVRYTFDFDDYIDEDLDYYDDDDENDRRDKKLMMLLKLQSCESPPSGSRRASSSEGKAAKKRKIDDGDDDVEEEEEDIVDSCEDDNNNNNDGDEVLTQHNYILLLICVCVCFAFGSLRSHKLDEAKGIDSFPASPVDNSSGLPLPQKKTLELILDKLQKKDIYGVYAEPVDPEELPDYHEVIKNPMDFSTVRKKLGSGKYTTFEQFEHDVFLICENAMQYNSSDTIYFKQAFSIQELARRKFQRLRTELSYPEKEPKIEEKTTSDSFPKKPIKKPINRTVQEPIGSDFSSGATRAMAGDSAYGSNPAQAIVCEKPKSVDKIMEGNMPSVDDNMDRGEELVSGKGLLSRPVRKTSILEENRRATYNISIPLTTASESIFTTFEGESKQLIPVGVNADHSYAWSLARFAATLGTVAWKVASQRIEQALPEGFKYGRGWVGEYEPLPTPVLMIENRPLNNPVPQRFQCNSNVTKECRAIRAPLSGQETLIAGSTSAELPLSDVAEARPTNSSFSVQVPVKEEPLRVTSSDGKSSFVSSPRTADTDHRATYQQQHMQSRNFAVPVKQNLNHVGQSSPLLANHRLAEVVGGKQILRTPETPGKSPEAVLLNRSSLQPAASKQRNVNGVFAGGVFNGQARTSVMDGRMATTTSCNPKQKGGTEIYFPHGQEQGLSDPVQLMRMLTEKDQLQHSLNHSPNNVRSANPSNPCVKKEDSSNAAAAAARAWMSIGAGVCKPAAENNNAHKGQLSADMLYNGRDHQPQLSRFRGEYPATTIQFQADKSNFPIHAFVQQPVRVSNEAQFQHQPMVFPQLVSPDLSRFQMQGPWRGHNPQSQPRQKQESLPPDLNIGYQSSGSPARQSSGVLVDTQQPDLALQL</sequence>
<dbReference type="InterPro" id="IPR051831">
    <property type="entry name" value="Bromodomain_contain_prot"/>
</dbReference>
<evidence type="ECO:0000313" key="5">
    <source>
        <dbReference type="EMBL" id="KZM93468.1"/>
    </source>
</evidence>
<feature type="region of interest" description="Disordered" evidence="3">
    <location>
        <begin position="1"/>
        <end position="40"/>
    </location>
</feature>
<evidence type="ECO:0000256" key="3">
    <source>
        <dbReference type="SAM" id="MobiDB-lite"/>
    </source>
</evidence>
<dbReference type="Pfam" id="PF00439">
    <property type="entry name" value="Bromodomain"/>
    <property type="match status" value="1"/>
</dbReference>
<dbReference type="Gramene" id="KZM93468">
    <property type="protein sequence ID" value="KZM93468"/>
    <property type="gene ID" value="DCAR_016713"/>
</dbReference>
<feature type="domain" description="Bromo" evidence="4">
    <location>
        <begin position="199"/>
        <end position="269"/>
    </location>
</feature>
<dbReference type="PANTHER" id="PTHR22881:SF42">
    <property type="entry name" value="DNA-BINDING BROMODOMAIN-CONTAINING PROTEIN"/>
    <property type="match status" value="1"/>
</dbReference>
<name>A0A164XQG9_DAUCS</name>
<dbReference type="InterPro" id="IPR036427">
    <property type="entry name" value="Bromodomain-like_sf"/>
</dbReference>